<dbReference type="Gene3D" id="2.60.40.10">
    <property type="entry name" value="Immunoglobulins"/>
    <property type="match status" value="1"/>
</dbReference>
<evidence type="ECO:0000313" key="2">
    <source>
        <dbReference type="Proteomes" id="UP001379533"/>
    </source>
</evidence>
<dbReference type="EMBL" id="CP089982">
    <property type="protein sequence ID" value="WXA96391.1"/>
    <property type="molecule type" value="Genomic_DNA"/>
</dbReference>
<protein>
    <recommendedName>
        <fullName evidence="3">IPT/TIG domain-containing protein</fullName>
    </recommendedName>
</protein>
<dbReference type="RefSeq" id="WP_394847007.1">
    <property type="nucleotide sequence ID" value="NZ_CP089982.1"/>
</dbReference>
<evidence type="ECO:0000313" key="1">
    <source>
        <dbReference type="EMBL" id="WXA96391.1"/>
    </source>
</evidence>
<name>A0ABZ2KCH3_9BACT</name>
<reference evidence="1 2" key="1">
    <citation type="submission" date="2021-12" db="EMBL/GenBank/DDBJ databases">
        <title>Discovery of the Pendulisporaceae a myxobacterial family with distinct sporulation behavior and unique specialized metabolism.</title>
        <authorList>
            <person name="Garcia R."/>
            <person name="Popoff A."/>
            <person name="Bader C.D."/>
            <person name="Loehr J."/>
            <person name="Walesch S."/>
            <person name="Walt C."/>
            <person name="Boldt J."/>
            <person name="Bunk B."/>
            <person name="Haeckl F.J.F.P.J."/>
            <person name="Gunesch A.P."/>
            <person name="Birkelbach J."/>
            <person name="Nuebel U."/>
            <person name="Pietschmann T."/>
            <person name="Bach T."/>
            <person name="Mueller R."/>
        </authorList>
    </citation>
    <scope>NUCLEOTIDE SEQUENCE [LARGE SCALE GENOMIC DNA]</scope>
    <source>
        <strain evidence="1 2">MSr12523</strain>
    </source>
</reference>
<dbReference type="InterPro" id="IPR013783">
    <property type="entry name" value="Ig-like_fold"/>
</dbReference>
<keyword evidence="2" id="KW-1185">Reference proteome</keyword>
<sequence>MTTQAASPSGLLLHLLADLSRDPALVERFAVDAVAVLQQYEVAQEKLEILRSRSPARIAGAVAAEVELLLPVLTKPPQEIVGWPAPPAVQIKTIEPNDGPINEVIPVTVLGKGFASNATLTFTRPGAQVQGTGVEVITKPNGVTVLTAKATFKVAGGYDVTIANPGTSDSGTLPQGFTATSK</sequence>
<evidence type="ECO:0008006" key="3">
    <source>
        <dbReference type="Google" id="ProtNLM"/>
    </source>
</evidence>
<proteinExistence type="predicted"/>
<dbReference type="Proteomes" id="UP001379533">
    <property type="component" value="Chromosome"/>
</dbReference>
<organism evidence="1 2">
    <name type="scientific">Pendulispora brunnea</name>
    <dbReference type="NCBI Taxonomy" id="2905690"/>
    <lineage>
        <taxon>Bacteria</taxon>
        <taxon>Pseudomonadati</taxon>
        <taxon>Myxococcota</taxon>
        <taxon>Myxococcia</taxon>
        <taxon>Myxococcales</taxon>
        <taxon>Sorangiineae</taxon>
        <taxon>Pendulisporaceae</taxon>
        <taxon>Pendulispora</taxon>
    </lineage>
</organism>
<gene>
    <name evidence="1" type="ORF">LZC95_06010</name>
</gene>
<accession>A0ABZ2KCH3</accession>